<evidence type="ECO:0000256" key="7">
    <source>
        <dbReference type="SAM" id="MobiDB-lite"/>
    </source>
</evidence>
<feature type="domain" description="AAA+ ATPase" evidence="8">
    <location>
        <begin position="267"/>
        <end position="436"/>
    </location>
</feature>
<dbReference type="InterPro" id="IPR041664">
    <property type="entry name" value="AAA_16"/>
</dbReference>
<feature type="compositionally biased region" description="Polar residues" evidence="7">
    <location>
        <begin position="63"/>
        <end position="78"/>
    </location>
</feature>
<evidence type="ECO:0000256" key="1">
    <source>
        <dbReference type="ARBA" id="ARBA00004123"/>
    </source>
</evidence>
<comment type="subcellular location">
    <subcellularLocation>
        <location evidence="1">Nucleus</location>
    </subcellularLocation>
</comment>
<dbReference type="EMBL" id="NAJO01000019">
    <property type="protein sequence ID" value="OQO05524.1"/>
    <property type="molecule type" value="Genomic_DNA"/>
</dbReference>
<keyword evidence="5" id="KW-0238">DNA-binding</keyword>
<dbReference type="PANTHER" id="PTHR12087">
    <property type="entry name" value="ORIGIN RECOGNITION COMPLEX SUBUNIT 4"/>
    <property type="match status" value="1"/>
</dbReference>
<dbReference type="InterPro" id="IPR032705">
    <property type="entry name" value="ORC4_C"/>
</dbReference>
<accession>A0A1V8T2K2</accession>
<dbReference type="GO" id="GO:0006270">
    <property type="term" value="P:DNA replication initiation"/>
    <property type="evidence" value="ECO:0007669"/>
    <property type="project" value="TreeGrafter"/>
</dbReference>
<dbReference type="InterPro" id="IPR027417">
    <property type="entry name" value="P-loop_NTPase"/>
</dbReference>
<name>A0A1V8T2K2_9PEZI</name>
<organism evidence="9 10">
    <name type="scientific">Cryoendolithus antarcticus</name>
    <dbReference type="NCBI Taxonomy" id="1507870"/>
    <lineage>
        <taxon>Eukaryota</taxon>
        <taxon>Fungi</taxon>
        <taxon>Dikarya</taxon>
        <taxon>Ascomycota</taxon>
        <taxon>Pezizomycotina</taxon>
        <taxon>Dothideomycetes</taxon>
        <taxon>Dothideomycetidae</taxon>
        <taxon>Cladosporiales</taxon>
        <taxon>Cladosporiaceae</taxon>
        <taxon>Cryoendolithus</taxon>
    </lineage>
</organism>
<keyword evidence="6" id="KW-0539">Nucleus</keyword>
<dbReference type="STRING" id="1507870.A0A1V8T2K2"/>
<dbReference type="SMART" id="SM00382">
    <property type="entry name" value="AAA"/>
    <property type="match status" value="1"/>
</dbReference>
<dbReference type="Gene3D" id="3.40.50.300">
    <property type="entry name" value="P-loop containing nucleotide triphosphate hydrolases"/>
    <property type="match status" value="1"/>
</dbReference>
<dbReference type="FunFam" id="3.40.50.300:FF:001597">
    <property type="entry name" value="Origin recognition complex subunit Orc4"/>
    <property type="match status" value="1"/>
</dbReference>
<feature type="region of interest" description="Disordered" evidence="7">
    <location>
        <begin position="1"/>
        <end position="174"/>
    </location>
</feature>
<keyword evidence="4" id="KW-0235">DNA replication</keyword>
<evidence type="ECO:0000259" key="8">
    <source>
        <dbReference type="SMART" id="SM00382"/>
    </source>
</evidence>
<dbReference type="Pfam" id="PF13191">
    <property type="entry name" value="AAA_16"/>
    <property type="match status" value="1"/>
</dbReference>
<comment type="caution">
    <text evidence="9">The sequence shown here is derived from an EMBL/GenBank/DDBJ whole genome shotgun (WGS) entry which is preliminary data.</text>
</comment>
<reference evidence="10" key="1">
    <citation type="submission" date="2017-03" db="EMBL/GenBank/DDBJ databases">
        <title>Genomes of endolithic fungi from Antarctica.</title>
        <authorList>
            <person name="Coleine C."/>
            <person name="Masonjones S."/>
            <person name="Stajich J.E."/>
        </authorList>
    </citation>
    <scope>NUCLEOTIDE SEQUENCE [LARGE SCALE GENOMIC DNA]</scope>
    <source>
        <strain evidence="10">CCFEE 5527</strain>
    </source>
</reference>
<evidence type="ECO:0000256" key="3">
    <source>
        <dbReference type="ARBA" id="ARBA00019083"/>
    </source>
</evidence>
<dbReference type="FunCoup" id="A0A1V8T2K2">
    <property type="interactions" value="1283"/>
</dbReference>
<evidence type="ECO:0000256" key="2">
    <source>
        <dbReference type="ARBA" id="ARBA00005334"/>
    </source>
</evidence>
<evidence type="ECO:0000256" key="6">
    <source>
        <dbReference type="ARBA" id="ARBA00023242"/>
    </source>
</evidence>
<dbReference type="GO" id="GO:0005664">
    <property type="term" value="C:nuclear origin of replication recognition complex"/>
    <property type="evidence" value="ECO:0007669"/>
    <property type="project" value="TreeGrafter"/>
</dbReference>
<sequence>MDDTDSPRASKRRKIALPARYSDGGETVMVAPRKTAESALDRLKAKRAAQRNPESSPARRDATPTTLKRTAQRITESSPAKPVKLDATLTKLRGAARESAESSPAKAVRHDATPTKPKAGFFKAFTKPRGGSVGGQHEAATDAELPTVTTPSPASVKQPKVRSARPNTTQNALATPTKGAKDLLNVTTTPAKPAPSESKSVVTLAKAAQTHAINVMVESEGTVYGLPIFQRIVMERCTGRRPIPVTNLDEDYAKVNTVITQTIFSGESNSMLLIGARGSGKTTMVNQILGEHTAQHGDDFHVVRLNGFIQTDDKIALREIWRQLGREMELEVEEGAARNYADTLTTLLALLSTPAELGQKQEDGQVTKSVIFVLDEFELFASHPRQTLLYNLFDIAQSRKAPIAVLGLTARIEVAETLEKRVKSRFSHRFVHLSLPKSYNAFLDVCKAALTLNIDQLSEGESVALSKVCVQERKSKGSPQAPLDSCIVAWNHAISSMLSSPELDPTLRRMYYTDKSIPAFLTAMLYPLATLGLADTGSRELSAVLIHSLLSSPHLLPPDNKLTLLSTLSTLEVALLICAARQTAIYSTELISFNLVYEEYKVLASKAKLQAAASGAMGGAAKVWGREVARDAWRSLSDAGLMIAEGGGDGIGRADVGLEEIGESGADLGGWGRWCKEI</sequence>
<dbReference type="SUPFAM" id="SSF52540">
    <property type="entry name" value="P-loop containing nucleoside triphosphate hydrolases"/>
    <property type="match status" value="1"/>
</dbReference>
<evidence type="ECO:0000256" key="5">
    <source>
        <dbReference type="ARBA" id="ARBA00023125"/>
    </source>
</evidence>
<dbReference type="InterPro" id="IPR016527">
    <property type="entry name" value="ORC4"/>
</dbReference>
<dbReference type="InterPro" id="IPR003593">
    <property type="entry name" value="AAA+_ATPase"/>
</dbReference>
<gene>
    <name evidence="9" type="ORF">B0A48_09294</name>
</gene>
<evidence type="ECO:0000313" key="10">
    <source>
        <dbReference type="Proteomes" id="UP000192596"/>
    </source>
</evidence>
<dbReference type="Proteomes" id="UP000192596">
    <property type="component" value="Unassembled WGS sequence"/>
</dbReference>
<dbReference type="CDD" id="cd00009">
    <property type="entry name" value="AAA"/>
    <property type="match status" value="1"/>
</dbReference>
<dbReference type="Pfam" id="PF14629">
    <property type="entry name" value="ORC4_C"/>
    <property type="match status" value="1"/>
</dbReference>
<evidence type="ECO:0000256" key="4">
    <source>
        <dbReference type="ARBA" id="ARBA00022705"/>
    </source>
</evidence>
<dbReference type="GO" id="GO:0003688">
    <property type="term" value="F:DNA replication origin binding"/>
    <property type="evidence" value="ECO:0007669"/>
    <property type="project" value="TreeGrafter"/>
</dbReference>
<dbReference type="InParanoid" id="A0A1V8T2K2"/>
<protein>
    <recommendedName>
        <fullName evidence="3">Origin recognition complex subunit 4</fullName>
    </recommendedName>
</protein>
<dbReference type="OrthoDB" id="343623at2759"/>
<comment type="similarity">
    <text evidence="2">Belongs to the ORC4 family.</text>
</comment>
<feature type="compositionally biased region" description="Polar residues" evidence="7">
    <location>
        <begin position="165"/>
        <end position="174"/>
    </location>
</feature>
<feature type="compositionally biased region" description="Basic and acidic residues" evidence="7">
    <location>
        <begin position="34"/>
        <end position="43"/>
    </location>
</feature>
<proteinExistence type="inferred from homology"/>
<dbReference type="AlphaFoldDB" id="A0A1V8T2K2"/>
<keyword evidence="10" id="KW-1185">Reference proteome</keyword>
<evidence type="ECO:0000313" key="9">
    <source>
        <dbReference type="EMBL" id="OQO05524.1"/>
    </source>
</evidence>
<dbReference type="PANTHER" id="PTHR12087:SF0">
    <property type="entry name" value="ORIGIN RECOGNITION COMPLEX SUBUNIT 4"/>
    <property type="match status" value="1"/>
</dbReference>